<evidence type="ECO:0000259" key="3">
    <source>
        <dbReference type="Pfam" id="PF13464"/>
    </source>
</evidence>
<name>A0A0R1SAW6_9LACO</name>
<feature type="region of interest" description="Disordered" evidence="1">
    <location>
        <begin position="139"/>
        <end position="182"/>
    </location>
</feature>
<keyword evidence="2" id="KW-0472">Membrane</keyword>
<sequence>MDEIGQKLRNARIKKGYTIDDLQQVTKIQKRYLIAIEEGQFDHLPGDFYVRAFIKQYCEAVDLDSDELLDEYKSEIPDSQPHETVDTTEPTKKRAIADSSNSFFSGLRNYIPQIIVGIVVIVIIAVIAFGMINRSKSSSQVTIPKDSSSQTTSKKSTSSDSSKKKQTKTKKKAAKSSSEVTIKETDTTGTYNVTNLPSGKDTNVVVSADGGQAWVSFNEGSNNTVWQQAISSGDKKSTSVSSGTSQFSIHTGDISHTKISIAGKNVDLGKTDSSSSIVRTLTFNVK</sequence>
<dbReference type="Pfam" id="PF13464">
    <property type="entry name" value="RodZ_C"/>
    <property type="match status" value="1"/>
</dbReference>
<dbReference type="SUPFAM" id="SSF47413">
    <property type="entry name" value="lambda repressor-like DNA-binding domains"/>
    <property type="match status" value="1"/>
</dbReference>
<keyword evidence="2" id="KW-1133">Transmembrane helix</keyword>
<keyword evidence="5" id="KW-1185">Reference proteome</keyword>
<comment type="caution">
    <text evidence="4">The sequence shown here is derived from an EMBL/GenBank/DDBJ whole genome shotgun (WGS) entry which is preliminary data.</text>
</comment>
<evidence type="ECO:0000256" key="1">
    <source>
        <dbReference type="SAM" id="MobiDB-lite"/>
    </source>
</evidence>
<dbReference type="Gene3D" id="1.10.260.40">
    <property type="entry name" value="lambda repressor-like DNA-binding domains"/>
    <property type="match status" value="1"/>
</dbReference>
<gene>
    <name evidence="4" type="ORF">FC27_GL000700</name>
</gene>
<evidence type="ECO:0000256" key="2">
    <source>
        <dbReference type="SAM" id="Phobius"/>
    </source>
</evidence>
<dbReference type="InterPro" id="IPR025194">
    <property type="entry name" value="RodZ-like_C"/>
</dbReference>
<keyword evidence="2" id="KW-0812">Transmembrane</keyword>
<dbReference type="RefSeq" id="WP_010624266.1">
    <property type="nucleotide sequence ID" value="NZ_AZFA01000017.1"/>
</dbReference>
<feature type="compositionally biased region" description="Basic residues" evidence="1">
    <location>
        <begin position="164"/>
        <end position="174"/>
    </location>
</feature>
<dbReference type="AlphaFoldDB" id="A0A0R1SAW6"/>
<dbReference type="InterPro" id="IPR001387">
    <property type="entry name" value="Cro/C1-type_HTH"/>
</dbReference>
<dbReference type="GO" id="GO:0003677">
    <property type="term" value="F:DNA binding"/>
    <property type="evidence" value="ECO:0007669"/>
    <property type="project" value="InterPro"/>
</dbReference>
<accession>A0A0R1SAW6</accession>
<evidence type="ECO:0000313" key="4">
    <source>
        <dbReference type="EMBL" id="KRL66239.1"/>
    </source>
</evidence>
<feature type="domain" description="Cytoskeleton protein RodZ-like C-terminal" evidence="3">
    <location>
        <begin position="211"/>
        <end position="271"/>
    </location>
</feature>
<dbReference type="eggNOG" id="COG1426">
    <property type="taxonomic scope" value="Bacteria"/>
</dbReference>
<dbReference type="Proteomes" id="UP000051647">
    <property type="component" value="Unassembled WGS sequence"/>
</dbReference>
<dbReference type="CDD" id="cd00093">
    <property type="entry name" value="HTH_XRE"/>
    <property type="match status" value="1"/>
</dbReference>
<feature type="transmembrane region" description="Helical" evidence="2">
    <location>
        <begin position="110"/>
        <end position="132"/>
    </location>
</feature>
<dbReference type="EMBL" id="AZFA01000017">
    <property type="protein sequence ID" value="KRL66239.1"/>
    <property type="molecule type" value="Genomic_DNA"/>
</dbReference>
<dbReference type="InterPro" id="IPR050400">
    <property type="entry name" value="Bact_Cytoskel_RodZ"/>
</dbReference>
<dbReference type="STRING" id="1423815.FC27_GL000700"/>
<protein>
    <recommendedName>
        <fullName evidence="3">Cytoskeleton protein RodZ-like C-terminal domain-containing protein</fullName>
    </recommendedName>
</protein>
<organism evidence="4 5">
    <name type="scientific">Companilactobacillus versmoldensis DSM 14857 = KCTC 3814</name>
    <dbReference type="NCBI Taxonomy" id="1423815"/>
    <lineage>
        <taxon>Bacteria</taxon>
        <taxon>Bacillati</taxon>
        <taxon>Bacillota</taxon>
        <taxon>Bacilli</taxon>
        <taxon>Lactobacillales</taxon>
        <taxon>Lactobacillaceae</taxon>
        <taxon>Companilactobacillus</taxon>
    </lineage>
</organism>
<dbReference type="PATRIC" id="fig|1423815.3.peg.709"/>
<dbReference type="PANTHER" id="PTHR34475:SF1">
    <property type="entry name" value="CYTOSKELETON PROTEIN RODZ"/>
    <property type="match status" value="1"/>
</dbReference>
<evidence type="ECO:0000313" key="5">
    <source>
        <dbReference type="Proteomes" id="UP000051647"/>
    </source>
</evidence>
<reference evidence="4 5" key="1">
    <citation type="journal article" date="2015" name="Genome Announc.">
        <title>Expanding the biotechnology potential of lactobacilli through comparative genomics of 213 strains and associated genera.</title>
        <authorList>
            <person name="Sun Z."/>
            <person name="Harris H.M."/>
            <person name="McCann A."/>
            <person name="Guo C."/>
            <person name="Argimon S."/>
            <person name="Zhang W."/>
            <person name="Yang X."/>
            <person name="Jeffery I.B."/>
            <person name="Cooney J.C."/>
            <person name="Kagawa T.F."/>
            <person name="Liu W."/>
            <person name="Song Y."/>
            <person name="Salvetti E."/>
            <person name="Wrobel A."/>
            <person name="Rasinkangas P."/>
            <person name="Parkhill J."/>
            <person name="Rea M.C."/>
            <person name="O'Sullivan O."/>
            <person name="Ritari J."/>
            <person name="Douillard F.P."/>
            <person name="Paul Ross R."/>
            <person name="Yang R."/>
            <person name="Briner A.E."/>
            <person name="Felis G.E."/>
            <person name="de Vos W.M."/>
            <person name="Barrangou R."/>
            <person name="Klaenhammer T.R."/>
            <person name="Caufield P.W."/>
            <person name="Cui Y."/>
            <person name="Zhang H."/>
            <person name="O'Toole P.W."/>
        </authorList>
    </citation>
    <scope>NUCLEOTIDE SEQUENCE [LARGE SCALE GENOMIC DNA]</scope>
    <source>
        <strain evidence="4 5">DSM 14857</strain>
    </source>
</reference>
<proteinExistence type="predicted"/>
<dbReference type="InterPro" id="IPR010982">
    <property type="entry name" value="Lambda_DNA-bd_dom_sf"/>
</dbReference>
<dbReference type="Pfam" id="PF13413">
    <property type="entry name" value="HTH_25"/>
    <property type="match status" value="1"/>
</dbReference>
<dbReference type="OrthoDB" id="9797543at2"/>
<feature type="compositionally biased region" description="Low complexity" evidence="1">
    <location>
        <begin position="145"/>
        <end position="160"/>
    </location>
</feature>
<dbReference type="PANTHER" id="PTHR34475">
    <property type="match status" value="1"/>
</dbReference>